<name>A0A9P7RY76_9AGAR</name>
<keyword evidence="2" id="KW-1185">Reference proteome</keyword>
<dbReference type="Gene3D" id="1.20.1280.50">
    <property type="match status" value="1"/>
</dbReference>
<sequence>MRLTSCAKNLIRTAIKLIPTNTDAMNTDTTKSVLPEVWAHIFKLASSPSALYPGVLPRVVKLSMVCGHWREVIYSTPSLWTNITLDVDRWTQSAATDGVTRLTYVLQLFLDRSNSAPLNLHLTMRSSVPVHPTTKLLDVLSQSMNRWKTVYLNIPPEIFEHPALQLLPQRLSSLQHVGLSDLLSDHHVNLFNDCPSLTSLELSWWHATPYRFQQEWLGIKTLDINILSLQTVGPATFISSFLKVCPNLENLSFFWGSSRSDLESLEVVVSRFNLKSLTLNGARGLFSLFQHLSLPDLSTMNLEIFDMRWDLKIFADFLSRSGCSITHLTLRSPFAIFIESIMLVLSFLRLLPSVQELCLNVRSRNRVLFVLFLDELFVGQSSLSSPLLPHLTDLTLILDEDSFEEGPLVRAVTSRWHPDLEDATEVGVACLRSLRLEMMNNKSVPTLEPLLYLRNAGLKLRVDVTLRSE</sequence>
<comment type="caution">
    <text evidence="1">The sequence shown here is derived from an EMBL/GenBank/DDBJ whole genome shotgun (WGS) entry which is preliminary data.</text>
</comment>
<dbReference type="Proteomes" id="UP001049176">
    <property type="component" value="Chromosome 5"/>
</dbReference>
<organism evidence="1 2">
    <name type="scientific">Marasmius oreades</name>
    <name type="common">fairy-ring Marasmius</name>
    <dbReference type="NCBI Taxonomy" id="181124"/>
    <lineage>
        <taxon>Eukaryota</taxon>
        <taxon>Fungi</taxon>
        <taxon>Dikarya</taxon>
        <taxon>Basidiomycota</taxon>
        <taxon>Agaricomycotina</taxon>
        <taxon>Agaricomycetes</taxon>
        <taxon>Agaricomycetidae</taxon>
        <taxon>Agaricales</taxon>
        <taxon>Marasmiineae</taxon>
        <taxon>Marasmiaceae</taxon>
        <taxon>Marasmius</taxon>
    </lineage>
</organism>
<dbReference type="SUPFAM" id="SSF52047">
    <property type="entry name" value="RNI-like"/>
    <property type="match status" value="1"/>
</dbReference>
<dbReference type="InterPro" id="IPR032675">
    <property type="entry name" value="LRR_dom_sf"/>
</dbReference>
<dbReference type="SUPFAM" id="SSF81383">
    <property type="entry name" value="F-box domain"/>
    <property type="match status" value="1"/>
</dbReference>
<protein>
    <recommendedName>
        <fullName evidence="3">F-box domain-containing protein</fullName>
    </recommendedName>
</protein>
<dbReference type="OrthoDB" id="2930754at2759"/>
<dbReference type="RefSeq" id="XP_043008360.1">
    <property type="nucleotide sequence ID" value="XM_043153076.1"/>
</dbReference>
<dbReference type="GeneID" id="66077367"/>
<proteinExistence type="predicted"/>
<evidence type="ECO:0000313" key="1">
    <source>
        <dbReference type="EMBL" id="KAG7091890.1"/>
    </source>
</evidence>
<dbReference type="EMBL" id="CM032185">
    <property type="protein sequence ID" value="KAG7091890.1"/>
    <property type="molecule type" value="Genomic_DNA"/>
</dbReference>
<dbReference type="AlphaFoldDB" id="A0A9P7RY76"/>
<gene>
    <name evidence="1" type="ORF">E1B28_008291</name>
</gene>
<dbReference type="Gene3D" id="3.80.10.10">
    <property type="entry name" value="Ribonuclease Inhibitor"/>
    <property type="match status" value="1"/>
</dbReference>
<evidence type="ECO:0008006" key="3">
    <source>
        <dbReference type="Google" id="ProtNLM"/>
    </source>
</evidence>
<accession>A0A9P7RY76</accession>
<dbReference type="KEGG" id="more:E1B28_008291"/>
<evidence type="ECO:0000313" key="2">
    <source>
        <dbReference type="Proteomes" id="UP001049176"/>
    </source>
</evidence>
<reference evidence="1" key="1">
    <citation type="journal article" date="2021" name="Genome Biol. Evol.">
        <title>The assembled and annotated genome of the fairy-ring fungus Marasmius oreades.</title>
        <authorList>
            <person name="Hiltunen M."/>
            <person name="Ament-Velasquez S.L."/>
            <person name="Johannesson H."/>
        </authorList>
    </citation>
    <scope>NUCLEOTIDE SEQUENCE</scope>
    <source>
        <strain evidence="1">03SP1</strain>
    </source>
</reference>
<dbReference type="InterPro" id="IPR036047">
    <property type="entry name" value="F-box-like_dom_sf"/>
</dbReference>